<name>A0ACD5YY60_AVESA</name>
<reference evidence="1" key="1">
    <citation type="submission" date="2021-05" db="EMBL/GenBank/DDBJ databases">
        <authorList>
            <person name="Scholz U."/>
            <person name="Mascher M."/>
            <person name="Fiebig A."/>
        </authorList>
    </citation>
    <scope>NUCLEOTIDE SEQUENCE [LARGE SCALE GENOMIC DNA]</scope>
</reference>
<organism evidence="1 2">
    <name type="scientific">Avena sativa</name>
    <name type="common">Oat</name>
    <dbReference type="NCBI Taxonomy" id="4498"/>
    <lineage>
        <taxon>Eukaryota</taxon>
        <taxon>Viridiplantae</taxon>
        <taxon>Streptophyta</taxon>
        <taxon>Embryophyta</taxon>
        <taxon>Tracheophyta</taxon>
        <taxon>Spermatophyta</taxon>
        <taxon>Magnoliopsida</taxon>
        <taxon>Liliopsida</taxon>
        <taxon>Poales</taxon>
        <taxon>Poaceae</taxon>
        <taxon>BOP clade</taxon>
        <taxon>Pooideae</taxon>
        <taxon>Poodae</taxon>
        <taxon>Poeae</taxon>
        <taxon>Poeae Chloroplast Group 1 (Aveneae type)</taxon>
        <taxon>Aveninae</taxon>
        <taxon>Avena</taxon>
    </lineage>
</organism>
<dbReference type="EnsemblPlants" id="AVESA.00010b.r2.6AG1047010.1">
    <property type="protein sequence ID" value="AVESA.00010b.r2.6AG1047010.1.CDS"/>
    <property type="gene ID" value="AVESA.00010b.r2.6AG1047010"/>
</dbReference>
<accession>A0ACD5YY60</accession>
<proteinExistence type="predicted"/>
<evidence type="ECO:0000313" key="1">
    <source>
        <dbReference type="EnsemblPlants" id="AVESA.00010b.r2.6AG1047010.1.CDS"/>
    </source>
</evidence>
<dbReference type="Proteomes" id="UP001732700">
    <property type="component" value="Chromosome 6A"/>
</dbReference>
<keyword evidence="2" id="KW-1185">Reference proteome</keyword>
<protein>
    <submittedName>
        <fullName evidence="1">Uncharacterized protein</fullName>
    </submittedName>
</protein>
<evidence type="ECO:0000313" key="2">
    <source>
        <dbReference type="Proteomes" id="UP001732700"/>
    </source>
</evidence>
<sequence>MELSAPTLVFLCVMSLVTVLVSLISRKSWPSATKRRPPGPWRLPFIGSLHHLVTTQPLVALRHLAKKHGPVMYLRLGQIDTVIISTPAAAQDMLRDKDLCFLSRPSLLATEIICYDNVSIAFAPYGAYWRGLRKLCALELLSARKVRQFAPVRDSETLSLVGKVRAAASSGEPVNLGRMIMSCSNGISAKATFGERIDGELQEQFLSAMQVALLNSSGYCVGDLFPSLRFVDVVTGRKRRLQRARGQLDAVFEKIIAGCEERRKEKKKKKTVPASTASTGDDDLLSVMLRIRDEGEHEFPLGTTNIKAIIVDLFTAGTETTSSTAEWVMSELMRHPEAMAKAQAEVREKLDGKKSEDHESQMERLCYTRMVIKETMRLHPPVPLLLPRLCRETCDVLGFEVLEGTRVMVNAWELARSPKHWHDADEFMPERFKDRMAEYNGTQHEFIPFGSGRRMCPGVGYGLATLELVVARLLYYFDWSLPDGMRPDELDMDMTLGSTARRTNQLHLVASPYKVDMEI</sequence>
<reference evidence="1" key="2">
    <citation type="submission" date="2025-09" db="UniProtKB">
        <authorList>
            <consortium name="EnsemblPlants"/>
        </authorList>
    </citation>
    <scope>IDENTIFICATION</scope>
</reference>